<sequence length="80" mass="9592">MSFSRDLYLIFYVGLGGGKWCFEYFFVFIIVVKFVKFIKNMFNIYKLYYDLFVLLEFTHFFVKALLLKKSDHCSGVICLI</sequence>
<evidence type="ECO:0000313" key="3">
    <source>
        <dbReference type="Proteomes" id="UP000249177"/>
    </source>
</evidence>
<keyword evidence="3" id="KW-1185">Reference proteome</keyword>
<accession>A0A2W7UD04</accession>
<name>A0A2W7UD04_9FLAO</name>
<keyword evidence="1" id="KW-0812">Transmembrane</keyword>
<proteinExistence type="predicted"/>
<feature type="transmembrane region" description="Helical" evidence="1">
    <location>
        <begin position="47"/>
        <end position="66"/>
    </location>
</feature>
<dbReference type="Proteomes" id="UP000249177">
    <property type="component" value="Unassembled WGS sequence"/>
</dbReference>
<protein>
    <submittedName>
        <fullName evidence="2">Uncharacterized protein</fullName>
    </submittedName>
</protein>
<dbReference type="AlphaFoldDB" id="A0A2W7UD04"/>
<evidence type="ECO:0000256" key="1">
    <source>
        <dbReference type="SAM" id="Phobius"/>
    </source>
</evidence>
<dbReference type="EMBL" id="QKXH01000007">
    <property type="protein sequence ID" value="PZX93047.1"/>
    <property type="molecule type" value="Genomic_DNA"/>
</dbReference>
<feature type="transmembrane region" description="Helical" evidence="1">
    <location>
        <begin position="7"/>
        <end position="35"/>
    </location>
</feature>
<gene>
    <name evidence="2" type="ORF">DOS84_11800</name>
</gene>
<organism evidence="2 3">
    <name type="scientific">Flavobacterium aquariorum</name>
    <dbReference type="NCBI Taxonomy" id="2217670"/>
    <lineage>
        <taxon>Bacteria</taxon>
        <taxon>Pseudomonadati</taxon>
        <taxon>Bacteroidota</taxon>
        <taxon>Flavobacteriia</taxon>
        <taxon>Flavobacteriales</taxon>
        <taxon>Flavobacteriaceae</taxon>
        <taxon>Flavobacterium</taxon>
    </lineage>
</organism>
<keyword evidence="1" id="KW-0472">Membrane</keyword>
<evidence type="ECO:0000313" key="2">
    <source>
        <dbReference type="EMBL" id="PZX93047.1"/>
    </source>
</evidence>
<comment type="caution">
    <text evidence="2">The sequence shown here is derived from an EMBL/GenBank/DDBJ whole genome shotgun (WGS) entry which is preliminary data.</text>
</comment>
<keyword evidence="1" id="KW-1133">Transmembrane helix</keyword>
<reference evidence="2 3" key="1">
    <citation type="submission" date="2018-06" db="EMBL/GenBank/DDBJ databases">
        <title>Flavobacterium sp IMCC34762, genome.</title>
        <authorList>
            <person name="Joung Y."/>
            <person name="Cho J."/>
            <person name="Song J."/>
        </authorList>
    </citation>
    <scope>NUCLEOTIDE SEQUENCE [LARGE SCALE GENOMIC DNA]</scope>
    <source>
        <strain evidence="2 3">IMCC34762</strain>
    </source>
</reference>